<proteinExistence type="inferred from homology"/>
<keyword evidence="2" id="KW-1003">Cell membrane</keyword>
<evidence type="ECO:0000256" key="7">
    <source>
        <dbReference type="SAM" id="Phobius"/>
    </source>
</evidence>
<dbReference type="EMBL" id="AP025591">
    <property type="protein sequence ID" value="BDG04444.1"/>
    <property type="molecule type" value="Genomic_DNA"/>
</dbReference>
<sequence length="271" mass="29526">MPLAVIPWFELPSFSLGPFTVQSFGILSAIGILVAVQLAAKGARELGKDPQVILDFSVAGVLTGVLFGHLVHLLFYHREELQEPLRILKFWEGLSSMGGLLGGILAAVVWFTRKKVRFADYSDAFALGIAPGWGIARVGCFTVHDHPGIHSSFFLAVNWNDGGGPRHDLGFYEAIFLFAMGALLWTLHRRGVLRGRLLALLALLYGVTRFLLDFLRARPGEVPYADGRQWGLTFAQWFCFLLVAGGVRGLLRNRPPAAASPGRRSAASAAG</sequence>
<dbReference type="Proteomes" id="UP001162891">
    <property type="component" value="Chromosome"/>
</dbReference>
<feature type="transmembrane region" description="Helical" evidence="7">
    <location>
        <begin position="20"/>
        <end position="40"/>
    </location>
</feature>
<feature type="transmembrane region" description="Helical" evidence="7">
    <location>
        <begin position="124"/>
        <end position="144"/>
    </location>
</feature>
<organism evidence="8 9">
    <name type="scientific">Anaeromyxobacter oryzae</name>
    <dbReference type="NCBI Taxonomy" id="2918170"/>
    <lineage>
        <taxon>Bacteria</taxon>
        <taxon>Pseudomonadati</taxon>
        <taxon>Myxococcota</taxon>
        <taxon>Myxococcia</taxon>
        <taxon>Myxococcales</taxon>
        <taxon>Cystobacterineae</taxon>
        <taxon>Anaeromyxobacteraceae</taxon>
        <taxon>Anaeromyxobacter</taxon>
    </lineage>
</organism>
<keyword evidence="3" id="KW-0808">Transferase</keyword>
<dbReference type="Pfam" id="PF01790">
    <property type="entry name" value="LGT"/>
    <property type="match status" value="1"/>
</dbReference>
<keyword evidence="9" id="KW-1185">Reference proteome</keyword>
<feature type="transmembrane region" description="Helical" evidence="7">
    <location>
        <begin position="195"/>
        <end position="212"/>
    </location>
</feature>
<comment type="similarity">
    <text evidence="1">Belongs to the Lgt family.</text>
</comment>
<keyword evidence="5 7" id="KW-1133">Transmembrane helix</keyword>
<evidence type="ECO:0000256" key="4">
    <source>
        <dbReference type="ARBA" id="ARBA00022692"/>
    </source>
</evidence>
<keyword evidence="4 7" id="KW-0812">Transmembrane</keyword>
<evidence type="ECO:0000313" key="8">
    <source>
        <dbReference type="EMBL" id="BDG04444.1"/>
    </source>
</evidence>
<feature type="transmembrane region" description="Helical" evidence="7">
    <location>
        <begin position="52"/>
        <end position="74"/>
    </location>
</feature>
<accession>A0ABM7WY98</accession>
<evidence type="ECO:0000313" key="9">
    <source>
        <dbReference type="Proteomes" id="UP001162891"/>
    </source>
</evidence>
<name>A0ABM7WY98_9BACT</name>
<dbReference type="PANTHER" id="PTHR30589:SF0">
    <property type="entry name" value="PHOSPHATIDYLGLYCEROL--PROLIPOPROTEIN DIACYLGLYCERYL TRANSFERASE"/>
    <property type="match status" value="1"/>
</dbReference>
<dbReference type="InterPro" id="IPR001640">
    <property type="entry name" value="Lgt"/>
</dbReference>
<evidence type="ECO:0000256" key="6">
    <source>
        <dbReference type="ARBA" id="ARBA00023136"/>
    </source>
</evidence>
<evidence type="ECO:0000256" key="3">
    <source>
        <dbReference type="ARBA" id="ARBA00022679"/>
    </source>
</evidence>
<evidence type="ECO:0000256" key="2">
    <source>
        <dbReference type="ARBA" id="ARBA00022475"/>
    </source>
</evidence>
<dbReference type="RefSeq" id="WP_248352814.1">
    <property type="nucleotide sequence ID" value="NZ_AP025591.1"/>
</dbReference>
<evidence type="ECO:0000256" key="5">
    <source>
        <dbReference type="ARBA" id="ARBA00022989"/>
    </source>
</evidence>
<evidence type="ECO:0008006" key="10">
    <source>
        <dbReference type="Google" id="ProtNLM"/>
    </source>
</evidence>
<gene>
    <name evidence="8" type="ORF">AMOR_34400</name>
</gene>
<keyword evidence="6 7" id="KW-0472">Membrane</keyword>
<feature type="transmembrane region" description="Helical" evidence="7">
    <location>
        <begin position="232"/>
        <end position="251"/>
    </location>
</feature>
<feature type="transmembrane region" description="Helical" evidence="7">
    <location>
        <begin position="169"/>
        <end position="188"/>
    </location>
</feature>
<evidence type="ECO:0000256" key="1">
    <source>
        <dbReference type="ARBA" id="ARBA00007150"/>
    </source>
</evidence>
<dbReference type="PANTHER" id="PTHR30589">
    <property type="entry name" value="PROLIPOPROTEIN DIACYLGLYCERYL TRANSFERASE"/>
    <property type="match status" value="1"/>
</dbReference>
<reference evidence="9" key="1">
    <citation type="journal article" date="2022" name="Int. J. Syst. Evol. Microbiol.">
        <title>Anaeromyxobacter oryzae sp. nov., Anaeromyxobacter diazotrophicus sp. nov. and Anaeromyxobacter paludicola sp. nov., isolated from paddy soils.</title>
        <authorList>
            <person name="Itoh H."/>
            <person name="Xu Z."/>
            <person name="Mise K."/>
            <person name="Masuda Y."/>
            <person name="Ushijima N."/>
            <person name="Hayakawa C."/>
            <person name="Shiratori Y."/>
            <person name="Senoo K."/>
        </authorList>
    </citation>
    <scope>NUCLEOTIDE SEQUENCE [LARGE SCALE GENOMIC DNA]</scope>
    <source>
        <strain evidence="9">Red232</strain>
    </source>
</reference>
<protein>
    <recommendedName>
        <fullName evidence="10">Prolipoprotein diacylglyceryl transferase</fullName>
    </recommendedName>
</protein>
<feature type="transmembrane region" description="Helical" evidence="7">
    <location>
        <begin position="94"/>
        <end position="112"/>
    </location>
</feature>